<accession>A0A4Y7TRD5</accession>
<sequence>MRFEGEIPHIQGFRLQSEYICCGLHLSLELYVSRCDARAIGIAATFHNQPSSLPLPTTRSPADVGPWLGRGRNCDYFREKQ</sequence>
<evidence type="ECO:0000313" key="1">
    <source>
        <dbReference type="EMBL" id="TEB36726.1"/>
    </source>
</evidence>
<name>A0A4Y7TRD5_COPMI</name>
<keyword evidence="2" id="KW-1185">Reference proteome</keyword>
<dbReference type="AlphaFoldDB" id="A0A4Y7TRD5"/>
<evidence type="ECO:0000313" key="2">
    <source>
        <dbReference type="Proteomes" id="UP000298030"/>
    </source>
</evidence>
<comment type="caution">
    <text evidence="1">The sequence shown here is derived from an EMBL/GenBank/DDBJ whole genome shotgun (WGS) entry which is preliminary data.</text>
</comment>
<dbReference type="EMBL" id="QPFP01000005">
    <property type="protein sequence ID" value="TEB36726.1"/>
    <property type="molecule type" value="Genomic_DNA"/>
</dbReference>
<reference evidence="1 2" key="1">
    <citation type="journal article" date="2019" name="Nat. Ecol. Evol.">
        <title>Megaphylogeny resolves global patterns of mushroom evolution.</title>
        <authorList>
            <person name="Varga T."/>
            <person name="Krizsan K."/>
            <person name="Foldi C."/>
            <person name="Dima B."/>
            <person name="Sanchez-Garcia M."/>
            <person name="Sanchez-Ramirez S."/>
            <person name="Szollosi G.J."/>
            <person name="Szarkandi J.G."/>
            <person name="Papp V."/>
            <person name="Albert L."/>
            <person name="Andreopoulos W."/>
            <person name="Angelini C."/>
            <person name="Antonin V."/>
            <person name="Barry K.W."/>
            <person name="Bougher N.L."/>
            <person name="Buchanan P."/>
            <person name="Buyck B."/>
            <person name="Bense V."/>
            <person name="Catcheside P."/>
            <person name="Chovatia M."/>
            <person name="Cooper J."/>
            <person name="Damon W."/>
            <person name="Desjardin D."/>
            <person name="Finy P."/>
            <person name="Geml J."/>
            <person name="Haridas S."/>
            <person name="Hughes K."/>
            <person name="Justo A."/>
            <person name="Karasinski D."/>
            <person name="Kautmanova I."/>
            <person name="Kiss B."/>
            <person name="Kocsube S."/>
            <person name="Kotiranta H."/>
            <person name="LaButti K.M."/>
            <person name="Lechner B.E."/>
            <person name="Liimatainen K."/>
            <person name="Lipzen A."/>
            <person name="Lukacs Z."/>
            <person name="Mihaltcheva S."/>
            <person name="Morgado L.N."/>
            <person name="Niskanen T."/>
            <person name="Noordeloos M.E."/>
            <person name="Ohm R.A."/>
            <person name="Ortiz-Santana B."/>
            <person name="Ovrebo C."/>
            <person name="Racz N."/>
            <person name="Riley R."/>
            <person name="Savchenko A."/>
            <person name="Shiryaev A."/>
            <person name="Soop K."/>
            <person name="Spirin V."/>
            <person name="Szebenyi C."/>
            <person name="Tomsovsky M."/>
            <person name="Tulloss R.E."/>
            <person name="Uehling J."/>
            <person name="Grigoriev I.V."/>
            <person name="Vagvolgyi C."/>
            <person name="Papp T."/>
            <person name="Martin F.M."/>
            <person name="Miettinen O."/>
            <person name="Hibbett D.S."/>
            <person name="Nagy L.G."/>
        </authorList>
    </citation>
    <scope>NUCLEOTIDE SEQUENCE [LARGE SCALE GENOMIC DNA]</scope>
    <source>
        <strain evidence="1 2">FP101781</strain>
    </source>
</reference>
<gene>
    <name evidence="1" type="ORF">FA13DRAFT_1080437</name>
</gene>
<proteinExistence type="predicted"/>
<organism evidence="1 2">
    <name type="scientific">Coprinellus micaceus</name>
    <name type="common">Glistening ink-cap mushroom</name>
    <name type="synonym">Coprinus micaceus</name>
    <dbReference type="NCBI Taxonomy" id="71717"/>
    <lineage>
        <taxon>Eukaryota</taxon>
        <taxon>Fungi</taxon>
        <taxon>Dikarya</taxon>
        <taxon>Basidiomycota</taxon>
        <taxon>Agaricomycotina</taxon>
        <taxon>Agaricomycetes</taxon>
        <taxon>Agaricomycetidae</taxon>
        <taxon>Agaricales</taxon>
        <taxon>Agaricineae</taxon>
        <taxon>Psathyrellaceae</taxon>
        <taxon>Coprinellus</taxon>
    </lineage>
</organism>
<protein>
    <submittedName>
        <fullName evidence="1">Uncharacterized protein</fullName>
    </submittedName>
</protein>
<dbReference type="Proteomes" id="UP000298030">
    <property type="component" value="Unassembled WGS sequence"/>
</dbReference>